<evidence type="ECO:0000259" key="1">
    <source>
        <dbReference type="Pfam" id="PF14291"/>
    </source>
</evidence>
<evidence type="ECO:0000313" key="3">
    <source>
        <dbReference type="Proteomes" id="UP000829196"/>
    </source>
</evidence>
<dbReference type="PANTHER" id="PTHR11697:SF230">
    <property type="entry name" value="ZINC FINGER, MYM DOMAIN CONTAINING 1"/>
    <property type="match status" value="1"/>
</dbReference>
<dbReference type="Proteomes" id="UP000829196">
    <property type="component" value="Unassembled WGS sequence"/>
</dbReference>
<proteinExistence type="predicted"/>
<dbReference type="InterPro" id="IPR012337">
    <property type="entry name" value="RNaseH-like_sf"/>
</dbReference>
<dbReference type="AlphaFoldDB" id="A0A8T3BSA7"/>
<protein>
    <recommendedName>
        <fullName evidence="1">DUF4371 domain-containing protein</fullName>
    </recommendedName>
</protein>
<comment type="caution">
    <text evidence="2">The sequence shown here is derived from an EMBL/GenBank/DDBJ whole genome shotgun (WGS) entry which is preliminary data.</text>
</comment>
<dbReference type="SUPFAM" id="SSF53098">
    <property type="entry name" value="Ribonuclease H-like"/>
    <property type="match status" value="1"/>
</dbReference>
<gene>
    <name evidence="2" type="ORF">KFK09_008945</name>
</gene>
<dbReference type="OrthoDB" id="776161at2759"/>
<dbReference type="InterPro" id="IPR025398">
    <property type="entry name" value="DUF4371"/>
</dbReference>
<organism evidence="2 3">
    <name type="scientific">Dendrobium nobile</name>
    <name type="common">Orchid</name>
    <dbReference type="NCBI Taxonomy" id="94219"/>
    <lineage>
        <taxon>Eukaryota</taxon>
        <taxon>Viridiplantae</taxon>
        <taxon>Streptophyta</taxon>
        <taxon>Embryophyta</taxon>
        <taxon>Tracheophyta</taxon>
        <taxon>Spermatophyta</taxon>
        <taxon>Magnoliopsida</taxon>
        <taxon>Liliopsida</taxon>
        <taxon>Asparagales</taxon>
        <taxon>Orchidaceae</taxon>
        <taxon>Epidendroideae</taxon>
        <taxon>Malaxideae</taxon>
        <taxon>Dendrobiinae</taxon>
        <taxon>Dendrobium</taxon>
    </lineage>
</organism>
<evidence type="ECO:0000313" key="2">
    <source>
        <dbReference type="EMBL" id="KAI0516273.1"/>
    </source>
</evidence>
<feature type="domain" description="DUF4371" evidence="1">
    <location>
        <begin position="98"/>
        <end position="213"/>
    </location>
</feature>
<reference evidence="2" key="1">
    <citation type="journal article" date="2022" name="Front. Genet.">
        <title>Chromosome-Scale Assembly of the Dendrobium nobile Genome Provides Insights Into the Molecular Mechanism of the Biosynthesis of the Medicinal Active Ingredient of Dendrobium.</title>
        <authorList>
            <person name="Xu Q."/>
            <person name="Niu S.-C."/>
            <person name="Li K.-L."/>
            <person name="Zheng P.-J."/>
            <person name="Zhang X.-J."/>
            <person name="Jia Y."/>
            <person name="Liu Y."/>
            <person name="Niu Y.-X."/>
            <person name="Yu L.-H."/>
            <person name="Chen D.-F."/>
            <person name="Zhang G.-Q."/>
        </authorList>
    </citation>
    <scope>NUCLEOTIDE SEQUENCE</scope>
    <source>
        <tissue evidence="2">Leaf</tissue>
    </source>
</reference>
<accession>A0A8T3BSA7</accession>
<dbReference type="Pfam" id="PF14291">
    <property type="entry name" value="DUF4371"/>
    <property type="match status" value="1"/>
</dbReference>
<dbReference type="PANTHER" id="PTHR11697">
    <property type="entry name" value="GENERAL TRANSCRIPTION FACTOR 2-RELATED ZINC FINGER PROTEIN"/>
    <property type="match status" value="1"/>
</dbReference>
<dbReference type="EMBL" id="JAGYWB010000007">
    <property type="protein sequence ID" value="KAI0516273.1"/>
    <property type="molecule type" value="Genomic_DNA"/>
</dbReference>
<keyword evidence="3" id="KW-1185">Reference proteome</keyword>
<sequence length="308" mass="34831">MVLQPPATSGIEFQRRSSVRLRTALAGRGNEDDDAFNKNGFSNWKKSNRFELHVGSHNSAHNIARRNCEDLMNQSQHIGFMFKKQTDYATTAYRTRLNASLTAPEIQKDITRAISIAITDFIKEEIGENYFSLLVDEARDISSKEQMAIVVRFVNKKGMVVERFLGIIHVAKTTARTLKKSIEELLSTYGLSISKLRGQGYDGASNMSGEFNGLKALFLNENNAAHYIHCFSHQLQLALVYVAKNHVQIALLFSVISNMMNIVRVSCKRRDQLRDKQRERTLMELQNGELVTGQGLNQEITLKRSGDT</sequence>
<name>A0A8T3BSA7_DENNO</name>
<dbReference type="InterPro" id="IPR055298">
    <property type="entry name" value="AtLOH3-like"/>
</dbReference>